<feature type="domain" description="ABC transporter" evidence="5">
    <location>
        <begin position="33"/>
        <end position="259"/>
    </location>
</feature>
<dbReference type="Proteomes" id="UP000235916">
    <property type="component" value="Unassembled WGS sequence"/>
</dbReference>
<sequence>MSAVLVSTSSSSSASAPVLAATDSLDGSASLTADVRDISLSYGSKAVLQQLSWQLQPGQVVGLLGRNGAGKTSLLEALLGLRETQSGQVQLFGQAATALDDAARARIGYVPQHSDLFEGFTARQLLAYFKSFYPRWNETKVEGLLSRWDIPRDQMISRLSGGQQQRLSIIRALAHEPDLLVLDEPVASLDPVGRRDFLRELVDQVLDRGTTVVFSTHILSDLERVAFNLAFLQQGRIAVQAPLDSLLEEVRLVLGSSTAIQAVLAGGSAELLRRQTQADGRERCLLRFAPGQAPQDGPGLSVQALNLEDLFVELT</sequence>
<proteinExistence type="predicted"/>
<keyword evidence="4 6" id="KW-0067">ATP-binding</keyword>
<evidence type="ECO:0000259" key="5">
    <source>
        <dbReference type="PROSITE" id="PS50893"/>
    </source>
</evidence>
<keyword evidence="2" id="KW-1003">Cell membrane</keyword>
<protein>
    <submittedName>
        <fullName evidence="6">ABC transporter ATP-binding protein</fullName>
    </submittedName>
</protein>
<dbReference type="GO" id="GO:0005524">
    <property type="term" value="F:ATP binding"/>
    <property type="evidence" value="ECO:0007669"/>
    <property type="project" value="UniProtKB-KW"/>
</dbReference>
<reference evidence="6 7" key="1">
    <citation type="submission" date="2018-01" db="EMBL/GenBank/DDBJ databases">
        <title>Draft genome sequence of Paucibacter aquatile CR182 isolated from freshwater of the Nakdong River.</title>
        <authorList>
            <person name="Choi A."/>
            <person name="Chung E.J."/>
        </authorList>
    </citation>
    <scope>NUCLEOTIDE SEQUENCE [LARGE SCALE GENOMIC DNA]</scope>
    <source>
        <strain evidence="6 7">CR182</strain>
    </source>
</reference>
<dbReference type="InterPro" id="IPR017871">
    <property type="entry name" value="ABC_transporter-like_CS"/>
</dbReference>
<keyword evidence="3" id="KW-0547">Nucleotide-binding</keyword>
<dbReference type="InterPro" id="IPR027417">
    <property type="entry name" value="P-loop_NTPase"/>
</dbReference>
<dbReference type="GO" id="GO:0016887">
    <property type="term" value="F:ATP hydrolysis activity"/>
    <property type="evidence" value="ECO:0007669"/>
    <property type="project" value="InterPro"/>
</dbReference>
<dbReference type="PROSITE" id="PS00211">
    <property type="entry name" value="ABC_TRANSPORTER_1"/>
    <property type="match status" value="1"/>
</dbReference>
<evidence type="ECO:0000256" key="1">
    <source>
        <dbReference type="ARBA" id="ARBA00022448"/>
    </source>
</evidence>
<dbReference type="RefSeq" id="WP_102768626.1">
    <property type="nucleotide sequence ID" value="NZ_POSP01000003.1"/>
</dbReference>
<dbReference type="PANTHER" id="PTHR42939:SF1">
    <property type="entry name" value="ABC TRANSPORTER ATP-BINDING PROTEIN ALBC-RELATED"/>
    <property type="match status" value="1"/>
</dbReference>
<name>A0A2N8KZ18_9BURK</name>
<dbReference type="InterPro" id="IPR003439">
    <property type="entry name" value="ABC_transporter-like_ATP-bd"/>
</dbReference>
<evidence type="ECO:0000256" key="3">
    <source>
        <dbReference type="ARBA" id="ARBA00022741"/>
    </source>
</evidence>
<dbReference type="Gene3D" id="3.40.50.300">
    <property type="entry name" value="P-loop containing nucleotide triphosphate hydrolases"/>
    <property type="match status" value="1"/>
</dbReference>
<dbReference type="CDD" id="cd03230">
    <property type="entry name" value="ABC_DR_subfamily_A"/>
    <property type="match status" value="1"/>
</dbReference>
<dbReference type="SUPFAM" id="SSF52540">
    <property type="entry name" value="P-loop containing nucleoside triphosphate hydrolases"/>
    <property type="match status" value="1"/>
</dbReference>
<accession>A0A2N8KZ18</accession>
<evidence type="ECO:0000313" key="7">
    <source>
        <dbReference type="Proteomes" id="UP000235916"/>
    </source>
</evidence>
<keyword evidence="7" id="KW-1185">Reference proteome</keyword>
<gene>
    <name evidence="6" type="ORF">C1O66_15040</name>
</gene>
<evidence type="ECO:0000256" key="2">
    <source>
        <dbReference type="ARBA" id="ARBA00022475"/>
    </source>
</evidence>
<organism evidence="6 7">
    <name type="scientific">Kinneretia aquatilis</name>
    <dbReference type="NCBI Taxonomy" id="2070761"/>
    <lineage>
        <taxon>Bacteria</taxon>
        <taxon>Pseudomonadati</taxon>
        <taxon>Pseudomonadota</taxon>
        <taxon>Betaproteobacteria</taxon>
        <taxon>Burkholderiales</taxon>
        <taxon>Sphaerotilaceae</taxon>
        <taxon>Roseateles</taxon>
    </lineage>
</organism>
<keyword evidence="1" id="KW-0813">Transport</keyword>
<dbReference type="PANTHER" id="PTHR42939">
    <property type="entry name" value="ABC TRANSPORTER ATP-BINDING PROTEIN ALBC-RELATED"/>
    <property type="match status" value="1"/>
</dbReference>
<dbReference type="SMART" id="SM00382">
    <property type="entry name" value="AAA"/>
    <property type="match status" value="1"/>
</dbReference>
<dbReference type="PROSITE" id="PS50893">
    <property type="entry name" value="ABC_TRANSPORTER_2"/>
    <property type="match status" value="1"/>
</dbReference>
<dbReference type="EMBL" id="POSP01000003">
    <property type="protein sequence ID" value="PND38708.1"/>
    <property type="molecule type" value="Genomic_DNA"/>
</dbReference>
<dbReference type="Pfam" id="PF00005">
    <property type="entry name" value="ABC_tran"/>
    <property type="match status" value="1"/>
</dbReference>
<dbReference type="AlphaFoldDB" id="A0A2N8KZ18"/>
<dbReference type="InterPro" id="IPR051782">
    <property type="entry name" value="ABC_Transporter_VariousFunc"/>
</dbReference>
<evidence type="ECO:0000313" key="6">
    <source>
        <dbReference type="EMBL" id="PND38708.1"/>
    </source>
</evidence>
<comment type="caution">
    <text evidence="6">The sequence shown here is derived from an EMBL/GenBank/DDBJ whole genome shotgun (WGS) entry which is preliminary data.</text>
</comment>
<dbReference type="OrthoDB" id="9804819at2"/>
<dbReference type="InterPro" id="IPR003593">
    <property type="entry name" value="AAA+_ATPase"/>
</dbReference>
<evidence type="ECO:0000256" key="4">
    <source>
        <dbReference type="ARBA" id="ARBA00022840"/>
    </source>
</evidence>
<keyword evidence="2" id="KW-0472">Membrane</keyword>